<reference evidence="4 5" key="1">
    <citation type="submission" date="2018-05" db="EMBL/GenBank/DDBJ databases">
        <title>Brumimicrobium oceani sp. nov., isolated from coastal sediment.</title>
        <authorList>
            <person name="Kou Y."/>
        </authorList>
    </citation>
    <scope>NUCLEOTIDE SEQUENCE [LARGE SCALE GENOMIC DNA]</scope>
    <source>
        <strain evidence="4 5">C305</strain>
    </source>
</reference>
<feature type="domain" description="Ferritin/DPS" evidence="3">
    <location>
        <begin position="19"/>
        <end position="155"/>
    </location>
</feature>
<dbReference type="GO" id="GO:0008199">
    <property type="term" value="F:ferric iron binding"/>
    <property type="evidence" value="ECO:0007669"/>
    <property type="project" value="InterPro"/>
</dbReference>
<evidence type="ECO:0000256" key="1">
    <source>
        <dbReference type="ARBA" id="ARBA00009497"/>
    </source>
</evidence>
<dbReference type="PANTHER" id="PTHR42932:SF1">
    <property type="entry name" value="GENERAL STRESS PROTEIN 20U"/>
    <property type="match status" value="1"/>
</dbReference>
<dbReference type="Gene3D" id="1.20.1260.10">
    <property type="match status" value="1"/>
</dbReference>
<dbReference type="PIRSF" id="PIRSF005900">
    <property type="entry name" value="Dps"/>
    <property type="match status" value="1"/>
</dbReference>
<dbReference type="InterPro" id="IPR009078">
    <property type="entry name" value="Ferritin-like_SF"/>
</dbReference>
<dbReference type="Pfam" id="PF00210">
    <property type="entry name" value="Ferritin"/>
    <property type="match status" value="1"/>
</dbReference>
<dbReference type="RefSeq" id="WP_109357960.1">
    <property type="nucleotide sequence ID" value="NZ_QFRJ01000001.1"/>
</dbReference>
<dbReference type="InterPro" id="IPR023188">
    <property type="entry name" value="DPS_DNA-bd_CS"/>
</dbReference>
<organism evidence="4 5">
    <name type="scientific">Brumimicrobium oceani</name>
    <dbReference type="NCBI Taxonomy" id="2100725"/>
    <lineage>
        <taxon>Bacteria</taxon>
        <taxon>Pseudomonadati</taxon>
        <taxon>Bacteroidota</taxon>
        <taxon>Flavobacteriia</taxon>
        <taxon>Flavobacteriales</taxon>
        <taxon>Crocinitomicaceae</taxon>
        <taxon>Brumimicrobium</taxon>
    </lineage>
</organism>
<name>A0A2U2XGF7_9FLAO</name>
<accession>A0A2U2XGF7</accession>
<evidence type="ECO:0000256" key="2">
    <source>
        <dbReference type="RuleBase" id="RU003875"/>
    </source>
</evidence>
<gene>
    <name evidence="4" type="ORF">DIT68_01075</name>
</gene>
<evidence type="ECO:0000313" key="5">
    <source>
        <dbReference type="Proteomes" id="UP000245370"/>
    </source>
</evidence>
<dbReference type="CDD" id="cd01043">
    <property type="entry name" value="DPS"/>
    <property type="match status" value="1"/>
</dbReference>
<dbReference type="AlphaFoldDB" id="A0A2U2XGF7"/>
<dbReference type="InterPro" id="IPR002177">
    <property type="entry name" value="DPS_DNA-bd"/>
</dbReference>
<evidence type="ECO:0000259" key="3">
    <source>
        <dbReference type="Pfam" id="PF00210"/>
    </source>
</evidence>
<dbReference type="InterPro" id="IPR008331">
    <property type="entry name" value="Ferritin_DPS_dom"/>
</dbReference>
<dbReference type="InterPro" id="IPR012347">
    <property type="entry name" value="Ferritin-like"/>
</dbReference>
<reference evidence="4 5" key="2">
    <citation type="submission" date="2018-05" db="EMBL/GenBank/DDBJ databases">
        <authorList>
            <person name="Lanie J.A."/>
            <person name="Ng W.-L."/>
            <person name="Kazmierczak K.M."/>
            <person name="Andrzejewski T.M."/>
            <person name="Davidsen T.M."/>
            <person name="Wayne K.J."/>
            <person name="Tettelin H."/>
            <person name="Glass J.I."/>
            <person name="Rusch D."/>
            <person name="Podicherti R."/>
            <person name="Tsui H.-C.T."/>
            <person name="Winkler M.E."/>
        </authorList>
    </citation>
    <scope>NUCLEOTIDE SEQUENCE [LARGE SCALE GENOMIC DNA]</scope>
    <source>
        <strain evidence="4 5">C305</strain>
    </source>
</reference>
<proteinExistence type="inferred from homology"/>
<dbReference type="SUPFAM" id="SSF47240">
    <property type="entry name" value="Ferritin-like"/>
    <property type="match status" value="1"/>
</dbReference>
<comment type="similarity">
    <text evidence="1 2">Belongs to the Dps family.</text>
</comment>
<dbReference type="Proteomes" id="UP000245370">
    <property type="component" value="Unassembled WGS sequence"/>
</dbReference>
<dbReference type="GO" id="GO:0016722">
    <property type="term" value="F:oxidoreductase activity, acting on metal ions"/>
    <property type="evidence" value="ECO:0007669"/>
    <property type="project" value="InterPro"/>
</dbReference>
<evidence type="ECO:0000313" key="4">
    <source>
        <dbReference type="EMBL" id="PWH86882.1"/>
    </source>
</evidence>
<dbReference type="OrthoDB" id="9797023at2"/>
<dbReference type="PANTHER" id="PTHR42932">
    <property type="entry name" value="GENERAL STRESS PROTEIN 20U"/>
    <property type="match status" value="1"/>
</dbReference>
<dbReference type="PRINTS" id="PR01346">
    <property type="entry name" value="HELNAPAPROT"/>
</dbReference>
<keyword evidence="5" id="KW-1185">Reference proteome</keyword>
<dbReference type="EMBL" id="QFRJ01000001">
    <property type="protein sequence ID" value="PWH86882.1"/>
    <property type="molecule type" value="Genomic_DNA"/>
</dbReference>
<comment type="caution">
    <text evidence="4">The sequence shown here is derived from an EMBL/GenBank/DDBJ whole genome shotgun (WGS) entry which is preliminary data.</text>
</comment>
<dbReference type="PROSITE" id="PS00819">
    <property type="entry name" value="DPS_2"/>
    <property type="match status" value="1"/>
</dbReference>
<sequence length="159" mass="18549">MKEFKSLGFDSEESESVVNNLNLLLANLHVHYQKLRNYHWNVTGGEFFDIHETTEAEYTEVITEIDEIAERIRVFGATPYSLMKDYLEVSEIKETGTDLSSKEIVQEILSDYEILFSFMVDTIETAREIGDISTDDLITGFMRRREKMHWMLSAFSKED</sequence>
<protein>
    <submittedName>
        <fullName evidence="4">DNA starvation/stationary phase protection protein</fullName>
    </submittedName>
</protein>